<dbReference type="SMART" id="SM00061">
    <property type="entry name" value="MATH"/>
    <property type="match status" value="1"/>
</dbReference>
<evidence type="ECO:0000259" key="2">
    <source>
        <dbReference type="PROSITE" id="PS50144"/>
    </source>
</evidence>
<name>A0A8S9QZD6_BRACR</name>
<evidence type="ECO:0000256" key="1">
    <source>
        <dbReference type="ARBA" id="ARBA00023054"/>
    </source>
</evidence>
<dbReference type="Gene3D" id="2.60.210.10">
    <property type="entry name" value="Apoptosis, Tumor Necrosis Factor Receptor Associated Protein 2, Chain A"/>
    <property type="match status" value="2"/>
</dbReference>
<dbReference type="SUPFAM" id="SSF49599">
    <property type="entry name" value="TRAF domain-like"/>
    <property type="match status" value="2"/>
</dbReference>
<comment type="caution">
    <text evidence="3">The sequence shown here is derived from an EMBL/GenBank/DDBJ whole genome shotgun (WGS) entry which is preliminary data.</text>
</comment>
<reference evidence="3" key="1">
    <citation type="submission" date="2019-12" db="EMBL/GenBank/DDBJ databases">
        <title>Genome sequencing and annotation of Brassica cretica.</title>
        <authorList>
            <person name="Studholme D.J."/>
            <person name="Sarris P."/>
        </authorList>
    </citation>
    <scope>NUCLEOTIDE SEQUENCE</scope>
    <source>
        <strain evidence="3">PFS-109/04</strain>
        <tissue evidence="3">Leaf</tissue>
    </source>
</reference>
<protein>
    <recommendedName>
        <fullName evidence="2">MATH domain-containing protein</fullName>
    </recommendedName>
</protein>
<dbReference type="CDD" id="cd00121">
    <property type="entry name" value="MATH"/>
    <property type="match status" value="2"/>
</dbReference>
<dbReference type="PROSITE" id="PS50144">
    <property type="entry name" value="MATH"/>
    <property type="match status" value="2"/>
</dbReference>
<dbReference type="InterPro" id="IPR008974">
    <property type="entry name" value="TRAF-like"/>
</dbReference>
<dbReference type="EMBL" id="QGKX02000996">
    <property type="protein sequence ID" value="KAF3555849.1"/>
    <property type="molecule type" value="Genomic_DNA"/>
</dbReference>
<evidence type="ECO:0000313" key="3">
    <source>
        <dbReference type="EMBL" id="KAF3555849.1"/>
    </source>
</evidence>
<dbReference type="Proteomes" id="UP000712600">
    <property type="component" value="Unassembled WGS sequence"/>
</dbReference>
<proteinExistence type="predicted"/>
<dbReference type="InterPro" id="IPR002083">
    <property type="entry name" value="MATH/TRAF_dom"/>
</dbReference>
<gene>
    <name evidence="3" type="ORF">F2Q69_00017888</name>
</gene>
<keyword evidence="1" id="KW-0175">Coiled coil</keyword>
<dbReference type="Pfam" id="PF22486">
    <property type="entry name" value="MATH_2"/>
    <property type="match status" value="2"/>
</dbReference>
<accession>A0A8S9QZD6</accession>
<dbReference type="InterPro" id="IPR050804">
    <property type="entry name" value="MCC"/>
</dbReference>
<dbReference type="PANTHER" id="PTHR46236:SF12">
    <property type="entry name" value="MATH DOMAIN-CONTAINING PROTEIN"/>
    <property type="match status" value="1"/>
</dbReference>
<feature type="domain" description="MATH" evidence="2">
    <location>
        <begin position="5"/>
        <end position="132"/>
    </location>
</feature>
<evidence type="ECO:0000313" key="4">
    <source>
        <dbReference type="Proteomes" id="UP000712600"/>
    </source>
</evidence>
<dbReference type="PANTHER" id="PTHR46236">
    <property type="entry name" value="TRAF-LIKE SUPERFAMILY PROTEIN"/>
    <property type="match status" value="1"/>
</dbReference>
<feature type="domain" description="MATH" evidence="2">
    <location>
        <begin position="166"/>
        <end position="237"/>
    </location>
</feature>
<sequence length="237" mass="27174">MWNQKPSFRFEIDNYSEKPSIQIQSKTFVAGGCEWYLNAFPKGGYLADHDHFSLFLQVANRTMLPTGWKRKVSFYFTLLNQSDKELCRSKIVRCKVHDAKHSSWGFQKLCPLSKLQENGVLEKDRLIIEVYINMIEAVDGESGEVPEKHETVDMNGFKVLASQVTKKAFSWEIDNFSERKEEIKSASFSSGGCEWCRLCVQPKGKLVDDHLSLFLDAVNPGSLLPGWRRRASYALFC</sequence>
<dbReference type="AlphaFoldDB" id="A0A8S9QZD6"/>
<organism evidence="3 4">
    <name type="scientific">Brassica cretica</name>
    <name type="common">Mustard</name>
    <dbReference type="NCBI Taxonomy" id="69181"/>
    <lineage>
        <taxon>Eukaryota</taxon>
        <taxon>Viridiplantae</taxon>
        <taxon>Streptophyta</taxon>
        <taxon>Embryophyta</taxon>
        <taxon>Tracheophyta</taxon>
        <taxon>Spermatophyta</taxon>
        <taxon>Magnoliopsida</taxon>
        <taxon>eudicotyledons</taxon>
        <taxon>Gunneridae</taxon>
        <taxon>Pentapetalae</taxon>
        <taxon>rosids</taxon>
        <taxon>malvids</taxon>
        <taxon>Brassicales</taxon>
        <taxon>Brassicaceae</taxon>
        <taxon>Brassiceae</taxon>
        <taxon>Brassica</taxon>
    </lineage>
</organism>